<dbReference type="InterPro" id="IPR036737">
    <property type="entry name" value="OmpA-like_sf"/>
</dbReference>
<dbReference type="RefSeq" id="WP_011473320.1">
    <property type="nucleotide sequence ID" value="NC_007925.1"/>
</dbReference>
<dbReference type="PROSITE" id="PS51123">
    <property type="entry name" value="OMPA_2"/>
    <property type="match status" value="1"/>
</dbReference>
<dbReference type="SUPFAM" id="SSF103088">
    <property type="entry name" value="OmpA-like"/>
    <property type="match status" value="1"/>
</dbReference>
<dbReference type="Gene3D" id="3.30.1330.60">
    <property type="entry name" value="OmpA-like domain"/>
    <property type="match status" value="1"/>
</dbReference>
<reference evidence="4" key="1">
    <citation type="submission" date="2006-03" db="EMBL/GenBank/DDBJ databases">
        <title>Complete sequence of Rhodopseudomonas palustris BisB18.</title>
        <authorList>
            <consortium name="US DOE Joint Genome Institute"/>
            <person name="Copeland A."/>
            <person name="Lucas S."/>
            <person name="Lapidus A."/>
            <person name="Barry K."/>
            <person name="Detter J.C."/>
            <person name="Glavina del Rio T."/>
            <person name="Hammon N."/>
            <person name="Israni S."/>
            <person name="Dalin E."/>
            <person name="Tice H."/>
            <person name="Pitluck S."/>
            <person name="Chain P."/>
            <person name="Malfatti S."/>
            <person name="Shin M."/>
            <person name="Vergez L."/>
            <person name="Schmutz J."/>
            <person name="Larimer F."/>
            <person name="Land M."/>
            <person name="Hauser L."/>
            <person name="Pelletier D.A."/>
            <person name="Kyrpides N."/>
            <person name="Anderson I."/>
            <person name="Oda Y."/>
            <person name="Harwood C.S."/>
            <person name="Richardson P."/>
        </authorList>
    </citation>
    <scope>NUCLEOTIDE SEQUENCE [LARGE SCALE GENOMIC DNA]</scope>
    <source>
        <strain evidence="4">BisB18</strain>
    </source>
</reference>
<sequence length="218" mass="23125">MGRLVWMAPLIVAAGCTADPYTREQKVSETVQQGGIAAAQCGGLSFVSNLLGGRSGGDSVAEAGKAAVVCGVAGAVVGAQLDAYEQQLLNELQVAGVKMNVQQDARILEMEEPILFSRADARLSSTSANRLIAVGKIFQKFNQRQVDIIGHSASDEADEVALARAKVVTSRLKEMTGGRLPLRMRSKGSSEPVGDNRTETGRDRNRRVTIFVALHASS</sequence>
<protein>
    <submittedName>
        <fullName evidence="4">OmpA/MotB</fullName>
    </submittedName>
</protein>
<evidence type="ECO:0000259" key="3">
    <source>
        <dbReference type="PROSITE" id="PS51123"/>
    </source>
</evidence>
<dbReference type="GO" id="GO:0016020">
    <property type="term" value="C:membrane"/>
    <property type="evidence" value="ECO:0007669"/>
    <property type="project" value="UniProtKB-UniRule"/>
</dbReference>
<dbReference type="AlphaFoldDB" id="Q213L2"/>
<keyword evidence="1" id="KW-0472">Membrane</keyword>
<dbReference type="STRING" id="316056.RPC_2876"/>
<proteinExistence type="predicted"/>
<accession>Q213L2</accession>
<evidence type="ECO:0000256" key="1">
    <source>
        <dbReference type="PROSITE-ProRule" id="PRU00473"/>
    </source>
</evidence>
<gene>
    <name evidence="4" type="ordered locus">RPC_2876</name>
</gene>
<feature type="region of interest" description="Disordered" evidence="2">
    <location>
        <begin position="182"/>
        <end position="202"/>
    </location>
</feature>
<name>Q213L2_RHOPB</name>
<organism evidence="4">
    <name type="scientific">Rhodopseudomonas palustris (strain BisB18)</name>
    <dbReference type="NCBI Taxonomy" id="316056"/>
    <lineage>
        <taxon>Bacteria</taxon>
        <taxon>Pseudomonadati</taxon>
        <taxon>Pseudomonadota</taxon>
        <taxon>Alphaproteobacteria</taxon>
        <taxon>Hyphomicrobiales</taxon>
        <taxon>Nitrobacteraceae</taxon>
        <taxon>Rhodopseudomonas</taxon>
    </lineage>
</organism>
<dbReference type="PROSITE" id="PS51257">
    <property type="entry name" value="PROKAR_LIPOPROTEIN"/>
    <property type="match status" value="1"/>
</dbReference>
<dbReference type="HOGENOM" id="CLU_1266087_0_0_5"/>
<dbReference type="InterPro" id="IPR006665">
    <property type="entry name" value="OmpA-like"/>
</dbReference>
<dbReference type="EMBL" id="CP000301">
    <property type="protein sequence ID" value="ABD88424.1"/>
    <property type="molecule type" value="Genomic_DNA"/>
</dbReference>
<dbReference type="KEGG" id="rpc:RPC_2876"/>
<feature type="domain" description="OmpA-like" evidence="3">
    <location>
        <begin position="103"/>
        <end position="216"/>
    </location>
</feature>
<dbReference type="OrthoDB" id="9782229at2"/>
<evidence type="ECO:0000313" key="4">
    <source>
        <dbReference type="EMBL" id="ABD88424.1"/>
    </source>
</evidence>
<dbReference type="Pfam" id="PF00691">
    <property type="entry name" value="OmpA"/>
    <property type="match status" value="1"/>
</dbReference>
<evidence type="ECO:0000256" key="2">
    <source>
        <dbReference type="SAM" id="MobiDB-lite"/>
    </source>
</evidence>
<dbReference type="eggNOG" id="COG2885">
    <property type="taxonomic scope" value="Bacteria"/>
</dbReference>